<dbReference type="InterPro" id="IPR002541">
    <property type="entry name" value="Cyt_c_assembly"/>
</dbReference>
<dbReference type="GO" id="GO:0017004">
    <property type="term" value="P:cytochrome complex assembly"/>
    <property type="evidence" value="ECO:0007669"/>
    <property type="project" value="UniProtKB-KW"/>
</dbReference>
<protein>
    <submittedName>
        <fullName evidence="6">Cytochrome c biogenesis protein CcsA</fullName>
    </submittedName>
</protein>
<feature type="transmembrane region" description="Helical" evidence="3">
    <location>
        <begin position="53"/>
        <end position="73"/>
    </location>
</feature>
<dbReference type="GO" id="GO:0016020">
    <property type="term" value="C:membrane"/>
    <property type="evidence" value="ECO:0007669"/>
    <property type="project" value="InterPro"/>
</dbReference>
<feature type="transmembrane region" description="Helical" evidence="3">
    <location>
        <begin position="469"/>
        <end position="486"/>
    </location>
</feature>
<proteinExistence type="inferred from homology"/>
<dbReference type="Pfam" id="PF01578">
    <property type="entry name" value="Cytochrom_C_asm"/>
    <property type="match status" value="1"/>
</dbReference>
<feature type="transmembrane region" description="Helical" evidence="3">
    <location>
        <begin position="131"/>
        <end position="154"/>
    </location>
</feature>
<dbReference type="InterPro" id="IPR032523">
    <property type="entry name" value="CcmF_C"/>
</dbReference>
<keyword evidence="7" id="KW-1185">Reference proteome</keyword>
<evidence type="ECO:0000259" key="4">
    <source>
        <dbReference type="Pfam" id="PF01578"/>
    </source>
</evidence>
<evidence type="ECO:0000313" key="7">
    <source>
        <dbReference type="Proteomes" id="UP000515344"/>
    </source>
</evidence>
<dbReference type="GO" id="GO:0020037">
    <property type="term" value="F:heme binding"/>
    <property type="evidence" value="ECO:0007669"/>
    <property type="project" value="InterPro"/>
</dbReference>
<feature type="transmembrane region" description="Helical" evidence="3">
    <location>
        <begin position="391"/>
        <end position="409"/>
    </location>
</feature>
<keyword evidence="3" id="KW-0472">Membrane</keyword>
<comment type="similarity">
    <text evidence="1">Belongs to the CcmF/CycK/Ccl1/NrfE/CcsA family.</text>
</comment>
<dbReference type="KEGG" id="lacs:H4075_12255"/>
<feature type="transmembrane region" description="Helical" evidence="3">
    <location>
        <begin position="289"/>
        <end position="305"/>
    </location>
</feature>
<keyword evidence="3" id="KW-0812">Transmembrane</keyword>
<sequence>MPFIGEQLLPGQIGNFLAILSFVASLLATVAYFKATQSQIPSVQQSWKRIARVSFLAEIIAIIGIFAVLYFIISNHRFEYKYAWQHSNYQLPMQYILACFWEGQEGSFLLWSFWHCVLGGIIMLRERKWEAPVMVTISFMQFALATMVIGIYFFDFKLGSNPFVLMRNEGMLSPEQFPIGFDSEGHLRSDYLSFIRDGNGLNPLLQNYWMTIHPPVLFLGFASTIVPFAFAVAGLWKKDFGGWVLPARPWAIFSAGILGLGIMMGAAWAYESLTFGGYWAWDPVENASLVPWLIAICGIHTLIAYKHTGHSLRATFLFFILQFLFIIYSTFLTRSGILGDTSVHAFTDLGMNTQLLVFLLIFVIPSLTLFAIRYKQIPTILKEEAFSSREFWLFVGSLLFFISAIFIIGKTSLPVFNKLFGTKYAPAQDIEYSYNKVLILFSFVIALLTAISQYLKYKQTTGAAFIKSIWLPALIALIASLSISIWGDINYNKYGVGYLAIIHLSIFAAVFGVVANGMYIFTGIKGKMIKAGASIAHVGFGLTLLGILISSSKKEVISWNTSGIMVNFGEQSKENPAENLTLVKGIATDMGKYMVTYQGDSTHPSDPKQYFKIHFKYKNKDEGFTLYPDAFVNFKGNEGIMANPDSKHYLHKDVFTYITSLPNKEKNKDTSTFREHKIKPGDTVFYSQGFLVLDNVGRDIKRKNIPYESTDSVFAASVTVYAKDSSRYAAEPLLILRGNNIMPVADTVISQSLVLAFSGAEADGIKLGVKESNSVLEYVTLKAYQFPMINVLWLGILLMTFGSMLATWNHIQKNRRSELKSV</sequence>
<name>A0A7G5XBL3_9BACT</name>
<organism evidence="6 7">
    <name type="scientific">Lacibacter sediminis</name>
    <dbReference type="NCBI Taxonomy" id="2760713"/>
    <lineage>
        <taxon>Bacteria</taxon>
        <taxon>Pseudomonadati</taxon>
        <taxon>Bacteroidota</taxon>
        <taxon>Chitinophagia</taxon>
        <taxon>Chitinophagales</taxon>
        <taxon>Chitinophagaceae</taxon>
        <taxon>Lacibacter</taxon>
    </lineage>
</organism>
<dbReference type="Pfam" id="PF16327">
    <property type="entry name" value="CcmF_C"/>
    <property type="match status" value="1"/>
</dbReference>
<feature type="transmembrane region" description="Helical" evidence="3">
    <location>
        <begin position="312"/>
        <end position="331"/>
    </location>
</feature>
<evidence type="ECO:0000259" key="5">
    <source>
        <dbReference type="Pfam" id="PF16327"/>
    </source>
</evidence>
<dbReference type="PANTHER" id="PTHR43653:SF1">
    <property type="entry name" value="CYTOCHROME C-TYPE BIOGENESIS PROTEIN CCMF"/>
    <property type="match status" value="1"/>
</dbReference>
<dbReference type="GO" id="GO:0015232">
    <property type="term" value="F:heme transmembrane transporter activity"/>
    <property type="evidence" value="ECO:0007669"/>
    <property type="project" value="InterPro"/>
</dbReference>
<feature type="transmembrane region" description="Helical" evidence="3">
    <location>
        <begin position="437"/>
        <end position="457"/>
    </location>
</feature>
<evidence type="ECO:0000256" key="3">
    <source>
        <dbReference type="SAM" id="Phobius"/>
    </source>
</evidence>
<feature type="transmembrane region" description="Helical" evidence="3">
    <location>
        <begin position="216"/>
        <end position="236"/>
    </location>
</feature>
<dbReference type="InterPro" id="IPR003567">
    <property type="entry name" value="Cyt_c_biogenesis"/>
</dbReference>
<feature type="transmembrane region" description="Helical" evidence="3">
    <location>
        <begin position="498"/>
        <end position="521"/>
    </location>
</feature>
<evidence type="ECO:0000256" key="1">
    <source>
        <dbReference type="ARBA" id="ARBA00009186"/>
    </source>
</evidence>
<dbReference type="AlphaFoldDB" id="A0A7G5XBL3"/>
<feature type="transmembrane region" description="Helical" evidence="3">
    <location>
        <begin position="248"/>
        <end position="269"/>
    </location>
</feature>
<feature type="transmembrane region" description="Helical" evidence="3">
    <location>
        <begin position="528"/>
        <end position="549"/>
    </location>
</feature>
<reference evidence="7" key="1">
    <citation type="submission" date="2020-08" db="EMBL/GenBank/DDBJ databases">
        <title>Lacibacter sp. S13-6-6 genome sequencing.</title>
        <authorList>
            <person name="Jin L."/>
        </authorList>
    </citation>
    <scope>NUCLEOTIDE SEQUENCE [LARGE SCALE GENOMIC DNA]</scope>
    <source>
        <strain evidence="7">S13-6-6</strain>
    </source>
</reference>
<feature type="domain" description="Cytochrome c-type biogenesis protein CcmF C-terminal" evidence="5">
    <location>
        <begin position="356"/>
        <end position="553"/>
    </location>
</feature>
<dbReference type="PRINTS" id="PR01410">
    <property type="entry name" value="CCBIOGENESIS"/>
</dbReference>
<dbReference type="EMBL" id="CP060007">
    <property type="protein sequence ID" value="QNA42866.1"/>
    <property type="molecule type" value="Genomic_DNA"/>
</dbReference>
<gene>
    <name evidence="6" type="primary">ccsA</name>
    <name evidence="6" type="ORF">H4075_12255</name>
</gene>
<evidence type="ECO:0000313" key="6">
    <source>
        <dbReference type="EMBL" id="QNA42866.1"/>
    </source>
</evidence>
<keyword evidence="3" id="KW-1133">Transmembrane helix</keyword>
<dbReference type="PANTHER" id="PTHR43653">
    <property type="entry name" value="CYTOCHROME C ASSEMBLY PROTEIN-RELATED"/>
    <property type="match status" value="1"/>
</dbReference>
<feature type="transmembrane region" description="Helical" evidence="3">
    <location>
        <begin position="791"/>
        <end position="811"/>
    </location>
</feature>
<dbReference type="RefSeq" id="WP_182801132.1">
    <property type="nucleotide sequence ID" value="NZ_CP060007.1"/>
</dbReference>
<evidence type="ECO:0000256" key="2">
    <source>
        <dbReference type="ARBA" id="ARBA00022748"/>
    </source>
</evidence>
<accession>A0A7G5XBL3</accession>
<dbReference type="Proteomes" id="UP000515344">
    <property type="component" value="Chromosome"/>
</dbReference>
<keyword evidence="2" id="KW-0201">Cytochrome c-type biogenesis</keyword>
<feature type="transmembrane region" description="Helical" evidence="3">
    <location>
        <begin position="12"/>
        <end position="33"/>
    </location>
</feature>
<feature type="transmembrane region" description="Helical" evidence="3">
    <location>
        <begin position="351"/>
        <end position="370"/>
    </location>
</feature>
<feature type="domain" description="Cytochrome c assembly protein" evidence="4">
    <location>
        <begin position="105"/>
        <end position="335"/>
    </location>
</feature>